<evidence type="ECO:0000313" key="4">
    <source>
        <dbReference type="Proteomes" id="UP000825729"/>
    </source>
</evidence>
<keyword evidence="2" id="KW-0472">Membrane</keyword>
<evidence type="ECO:0000256" key="1">
    <source>
        <dbReference type="SAM" id="MobiDB-lite"/>
    </source>
</evidence>
<evidence type="ECO:0000256" key="2">
    <source>
        <dbReference type="SAM" id="Phobius"/>
    </source>
</evidence>
<keyword evidence="2" id="KW-0812">Transmembrane</keyword>
<accession>A0AAV7EJ91</accession>
<gene>
    <name evidence="3" type="ORF">H6P81_008900</name>
</gene>
<proteinExistence type="predicted"/>
<organism evidence="3 4">
    <name type="scientific">Aristolochia fimbriata</name>
    <name type="common">White veined hardy Dutchman's pipe vine</name>
    <dbReference type="NCBI Taxonomy" id="158543"/>
    <lineage>
        <taxon>Eukaryota</taxon>
        <taxon>Viridiplantae</taxon>
        <taxon>Streptophyta</taxon>
        <taxon>Embryophyta</taxon>
        <taxon>Tracheophyta</taxon>
        <taxon>Spermatophyta</taxon>
        <taxon>Magnoliopsida</taxon>
        <taxon>Magnoliidae</taxon>
        <taxon>Piperales</taxon>
        <taxon>Aristolochiaceae</taxon>
        <taxon>Aristolochia</taxon>
    </lineage>
</organism>
<name>A0AAV7EJ91_ARIFI</name>
<feature type="region of interest" description="Disordered" evidence="1">
    <location>
        <begin position="1"/>
        <end position="42"/>
    </location>
</feature>
<dbReference type="Proteomes" id="UP000825729">
    <property type="component" value="Unassembled WGS sequence"/>
</dbReference>
<dbReference type="EMBL" id="JAINDJ010000004">
    <property type="protein sequence ID" value="KAG9448935.1"/>
    <property type="molecule type" value="Genomic_DNA"/>
</dbReference>
<keyword evidence="4" id="KW-1185">Reference proteome</keyword>
<protein>
    <submittedName>
        <fullName evidence="3">Uncharacterized protein</fullName>
    </submittedName>
</protein>
<sequence length="289" mass="30904">MGDPSMPLRTVYTRLPSPSSSPSILPAGPHQPSPYNMYPSSSSSRQLLSYPSSYSAPVTDYFIGHVVPNSGHHHPNQVGYGGAAGEPNYTCMGAPMAVQGGFVGPTTDGVLRSGASTRGGGGGRAGPTHGRGFGGAAGFAIYLVDISFDRVLRNSLDDIHALTKKLNYRYFGLLPTVHLLGWDSFRSKTMQMGAGVKIMVVALENKLIGDPSVPLAKTFMIAMGLQGRSTLPLLCRSYIGGRSGPITVPLIRLRCRGRKNDMPWSCLGLASGFYIIIPLHLFQLFNSIF</sequence>
<feature type="transmembrane region" description="Helical" evidence="2">
    <location>
        <begin position="262"/>
        <end position="285"/>
    </location>
</feature>
<keyword evidence="2" id="KW-1133">Transmembrane helix</keyword>
<evidence type="ECO:0000313" key="3">
    <source>
        <dbReference type="EMBL" id="KAG9448935.1"/>
    </source>
</evidence>
<dbReference type="AlphaFoldDB" id="A0AAV7EJ91"/>
<reference evidence="3 4" key="1">
    <citation type="submission" date="2021-07" db="EMBL/GenBank/DDBJ databases">
        <title>The Aristolochia fimbriata genome: insights into angiosperm evolution, floral development and chemical biosynthesis.</title>
        <authorList>
            <person name="Jiao Y."/>
        </authorList>
    </citation>
    <scope>NUCLEOTIDE SEQUENCE [LARGE SCALE GENOMIC DNA]</scope>
    <source>
        <strain evidence="3">IBCAS-2021</strain>
        <tissue evidence="3">Leaf</tissue>
    </source>
</reference>
<comment type="caution">
    <text evidence="3">The sequence shown here is derived from an EMBL/GenBank/DDBJ whole genome shotgun (WGS) entry which is preliminary data.</text>
</comment>